<evidence type="ECO:0000256" key="1">
    <source>
        <dbReference type="SAM" id="MobiDB-lite"/>
    </source>
</evidence>
<accession>A0A6A9UQN5</accession>
<sequence length="305" mass="32356">MLTAEVADVLTALGVVPDVAARSPGAISSSGGMSGARVVPGHDRRGRPVVVKIAGHDLPGAAAAAARELAVYTRLAPSHRLPTPRLLAARVEEHRTVLVLSRHRPAPAAERWPAELWRALVDALVVVHQTDVPTGTGTWSWTPEPGLLLSGPDRAVVDRLWSEPDDQRCLAVVHEQLAELEAAAAGPDRVLSHGDCHPGNVLLDGDRLLLTDWQGARLGASCADLAFVLIRAVPSGAVVPRDELLARYAAGRGLAPAELGRAVTAAQLLTLTRQYPHFAGYLGAGGRARLRSALHRLTAEWRASR</sequence>
<gene>
    <name evidence="3" type="ORF">GC722_03270</name>
</gene>
<organism evidence="3 4">
    <name type="scientific">Auraticoccus cholistanensis</name>
    <dbReference type="NCBI Taxonomy" id="2656650"/>
    <lineage>
        <taxon>Bacteria</taxon>
        <taxon>Bacillati</taxon>
        <taxon>Actinomycetota</taxon>
        <taxon>Actinomycetes</taxon>
        <taxon>Propionibacteriales</taxon>
        <taxon>Propionibacteriaceae</taxon>
        <taxon>Auraticoccus</taxon>
    </lineage>
</organism>
<evidence type="ECO:0000313" key="4">
    <source>
        <dbReference type="Proteomes" id="UP000435304"/>
    </source>
</evidence>
<dbReference type="GO" id="GO:0016740">
    <property type="term" value="F:transferase activity"/>
    <property type="evidence" value="ECO:0007669"/>
    <property type="project" value="UniProtKB-KW"/>
</dbReference>
<reference evidence="3 4" key="1">
    <citation type="submission" date="2019-12" db="EMBL/GenBank/DDBJ databases">
        <title>Auraticoccus cholistani sp. nov., an actinomycete isolated from soil of Cholistan desert.</title>
        <authorList>
            <person name="Cheema M.T."/>
        </authorList>
    </citation>
    <scope>NUCLEOTIDE SEQUENCE [LARGE SCALE GENOMIC DNA]</scope>
    <source>
        <strain evidence="3 4">F435</strain>
    </source>
</reference>
<dbReference type="Proteomes" id="UP000435304">
    <property type="component" value="Unassembled WGS sequence"/>
</dbReference>
<dbReference type="PANTHER" id="PTHR21310:SF40">
    <property type="entry name" value="AMINOGLYCOSIDE PHOSPHOTRANSFERASE DOMAIN-CONTAINING PROTEIN-RELATED"/>
    <property type="match status" value="1"/>
</dbReference>
<dbReference type="Gene3D" id="3.90.1200.10">
    <property type="match status" value="1"/>
</dbReference>
<evidence type="ECO:0000259" key="2">
    <source>
        <dbReference type="Pfam" id="PF01636"/>
    </source>
</evidence>
<dbReference type="Pfam" id="PF01636">
    <property type="entry name" value="APH"/>
    <property type="match status" value="1"/>
</dbReference>
<dbReference type="InterPro" id="IPR002575">
    <property type="entry name" value="Aminoglycoside_PTrfase"/>
</dbReference>
<dbReference type="AlphaFoldDB" id="A0A6A9UQN5"/>
<keyword evidence="4" id="KW-1185">Reference proteome</keyword>
<dbReference type="RefSeq" id="WP_156607961.1">
    <property type="nucleotide sequence ID" value="NZ_WPCU01000004.1"/>
</dbReference>
<dbReference type="EMBL" id="WPCU01000004">
    <property type="protein sequence ID" value="MVA75053.1"/>
    <property type="molecule type" value="Genomic_DNA"/>
</dbReference>
<dbReference type="PANTHER" id="PTHR21310">
    <property type="entry name" value="AMINOGLYCOSIDE PHOSPHOTRANSFERASE-RELATED-RELATED"/>
    <property type="match status" value="1"/>
</dbReference>
<keyword evidence="3" id="KW-0808">Transferase</keyword>
<proteinExistence type="predicted"/>
<comment type="caution">
    <text evidence="3">The sequence shown here is derived from an EMBL/GenBank/DDBJ whole genome shotgun (WGS) entry which is preliminary data.</text>
</comment>
<dbReference type="InterPro" id="IPR011009">
    <property type="entry name" value="Kinase-like_dom_sf"/>
</dbReference>
<name>A0A6A9UQN5_9ACTN</name>
<protein>
    <submittedName>
        <fullName evidence="3">Phosphotransferase</fullName>
    </submittedName>
</protein>
<dbReference type="SUPFAM" id="SSF56112">
    <property type="entry name" value="Protein kinase-like (PK-like)"/>
    <property type="match status" value="1"/>
</dbReference>
<evidence type="ECO:0000313" key="3">
    <source>
        <dbReference type="EMBL" id="MVA75053.1"/>
    </source>
</evidence>
<dbReference type="InterPro" id="IPR051678">
    <property type="entry name" value="AGP_Transferase"/>
</dbReference>
<feature type="domain" description="Aminoglycoside phosphotransferase" evidence="2">
    <location>
        <begin position="41"/>
        <end position="252"/>
    </location>
</feature>
<feature type="region of interest" description="Disordered" evidence="1">
    <location>
        <begin position="24"/>
        <end position="43"/>
    </location>
</feature>